<dbReference type="GO" id="GO:0005634">
    <property type="term" value="C:nucleus"/>
    <property type="evidence" value="ECO:0007669"/>
    <property type="project" value="TreeGrafter"/>
</dbReference>
<gene>
    <name evidence="5" type="ORF">Syun_022284</name>
</gene>
<name>A0AAP0HYE5_9MAGN</name>
<dbReference type="GO" id="GO:0000076">
    <property type="term" value="P:DNA replication checkpoint signaling"/>
    <property type="evidence" value="ECO:0007669"/>
    <property type="project" value="TreeGrafter"/>
</dbReference>
<evidence type="ECO:0000256" key="3">
    <source>
        <dbReference type="SAM" id="MobiDB-lite"/>
    </source>
</evidence>
<proteinExistence type="inferred from homology"/>
<feature type="compositionally biased region" description="Polar residues" evidence="3">
    <location>
        <begin position="49"/>
        <end position="58"/>
    </location>
</feature>
<evidence type="ECO:0000313" key="6">
    <source>
        <dbReference type="Proteomes" id="UP001420932"/>
    </source>
</evidence>
<feature type="domain" description="DNA replication factor Cdt1 C-terminal" evidence="4">
    <location>
        <begin position="343"/>
        <end position="422"/>
    </location>
</feature>
<dbReference type="Proteomes" id="UP001420932">
    <property type="component" value="Unassembled WGS sequence"/>
</dbReference>
<evidence type="ECO:0000259" key="4">
    <source>
        <dbReference type="Pfam" id="PF16679"/>
    </source>
</evidence>
<dbReference type="GO" id="GO:0070182">
    <property type="term" value="F:DNA polymerase binding"/>
    <property type="evidence" value="ECO:0007669"/>
    <property type="project" value="TreeGrafter"/>
</dbReference>
<feature type="compositionally biased region" description="Basic and acidic residues" evidence="3">
    <location>
        <begin position="1"/>
        <end position="23"/>
    </location>
</feature>
<dbReference type="GO" id="GO:0071163">
    <property type="term" value="P:DNA replication preinitiation complex assembly"/>
    <property type="evidence" value="ECO:0007669"/>
    <property type="project" value="InterPro"/>
</dbReference>
<feature type="compositionally biased region" description="Polar residues" evidence="3">
    <location>
        <begin position="25"/>
        <end position="40"/>
    </location>
</feature>
<evidence type="ECO:0000256" key="1">
    <source>
        <dbReference type="ARBA" id="ARBA00008356"/>
    </source>
</evidence>
<protein>
    <recommendedName>
        <fullName evidence="4">DNA replication factor Cdt1 C-terminal domain-containing protein</fullName>
    </recommendedName>
</protein>
<dbReference type="GO" id="GO:0003677">
    <property type="term" value="F:DNA binding"/>
    <property type="evidence" value="ECO:0007669"/>
    <property type="project" value="InterPro"/>
</dbReference>
<dbReference type="PANTHER" id="PTHR28637:SF13">
    <property type="entry name" value="EXPRESSED PROTEIN"/>
    <property type="match status" value="1"/>
</dbReference>
<comment type="similarity">
    <text evidence="1">Belongs to the Cdt1 family.</text>
</comment>
<accession>A0AAP0HYE5</accession>
<evidence type="ECO:0000313" key="5">
    <source>
        <dbReference type="EMBL" id="KAK9106273.1"/>
    </source>
</evidence>
<keyword evidence="6" id="KW-1185">Reference proteome</keyword>
<dbReference type="InterPro" id="IPR045173">
    <property type="entry name" value="Cdt1"/>
</dbReference>
<dbReference type="AlphaFoldDB" id="A0AAP0HYE5"/>
<dbReference type="GO" id="GO:0000278">
    <property type="term" value="P:mitotic cell cycle"/>
    <property type="evidence" value="ECO:0007669"/>
    <property type="project" value="TreeGrafter"/>
</dbReference>
<feature type="region of interest" description="Disordered" evidence="3">
    <location>
        <begin position="1"/>
        <end position="58"/>
    </location>
</feature>
<evidence type="ECO:0000256" key="2">
    <source>
        <dbReference type="ARBA" id="ARBA00023306"/>
    </source>
</evidence>
<dbReference type="PANTHER" id="PTHR28637">
    <property type="entry name" value="DNA REPLICATION FACTOR CDT1"/>
    <property type="match status" value="1"/>
</dbReference>
<dbReference type="InterPro" id="IPR038090">
    <property type="entry name" value="Cdt1_C_WH_dom_sf"/>
</dbReference>
<comment type="caution">
    <text evidence="5">The sequence shown here is derived from an EMBL/GenBank/DDBJ whole genome shotgun (WGS) entry which is preliminary data.</text>
</comment>
<dbReference type="EMBL" id="JBBNAF010000010">
    <property type="protein sequence ID" value="KAK9106273.1"/>
    <property type="molecule type" value="Genomic_DNA"/>
</dbReference>
<organism evidence="5 6">
    <name type="scientific">Stephania yunnanensis</name>
    <dbReference type="NCBI Taxonomy" id="152371"/>
    <lineage>
        <taxon>Eukaryota</taxon>
        <taxon>Viridiplantae</taxon>
        <taxon>Streptophyta</taxon>
        <taxon>Embryophyta</taxon>
        <taxon>Tracheophyta</taxon>
        <taxon>Spermatophyta</taxon>
        <taxon>Magnoliopsida</taxon>
        <taxon>Ranunculales</taxon>
        <taxon>Menispermaceae</taxon>
        <taxon>Menispermoideae</taxon>
        <taxon>Cissampelideae</taxon>
        <taxon>Stephania</taxon>
    </lineage>
</organism>
<dbReference type="Pfam" id="PF16679">
    <property type="entry name" value="CDT1_C"/>
    <property type="match status" value="1"/>
</dbReference>
<dbReference type="InterPro" id="IPR032054">
    <property type="entry name" value="Cdt1_C"/>
</dbReference>
<reference evidence="5 6" key="1">
    <citation type="submission" date="2024-01" db="EMBL/GenBank/DDBJ databases">
        <title>Genome assemblies of Stephania.</title>
        <authorList>
            <person name="Yang L."/>
        </authorList>
    </citation>
    <scope>NUCLEOTIDE SEQUENCE [LARGE SCALE GENOMIC DNA]</scope>
    <source>
        <strain evidence="5">YNDBR</strain>
        <tissue evidence="5">Leaf</tissue>
    </source>
</reference>
<dbReference type="GO" id="GO:0030174">
    <property type="term" value="P:regulation of DNA-templated DNA replication initiation"/>
    <property type="evidence" value="ECO:0007669"/>
    <property type="project" value="InterPro"/>
</dbReference>
<sequence length="451" mass="49753">MERGKCEDGTQKVADERDCRMPSDLKSNASYLTYEQSSGDVENEDSVDNFASSTPLKTMQQSTRCKKTGFTSPAGVVKQLSKDFVDEGVIAEDVETEVPKKITDNFREGHVDEQEWNPSIPVTRHLSPQFELSDSDTLNFLKDVGGIEASALKNEELVIPSSLSQSIRRRFSQKQIILEEEKTQLIAVPVPSLPANDGADANQNTMNLQQESHGLVLETTSMRSPVELIFGEQCHSAAACESSPPKPFEVSHKLMSETPAQQTPPKRSLACLSDKISSEVDTTSQATAKRSLSFSFLQDDSSTSCATIDKSKQRDNEGLPSSENIFTEDSIISFSGISQMVEENQKPKKSTLQKHCQIASLDGLFSLTINIFKSVNRSLITKQELLQKIISDNLDIVDEREAEEQLALLEELIPDWICRKTISSGDTMYSAPFGQFAQFGKTSSSSSPLAQ</sequence>
<dbReference type="Gene3D" id="1.10.10.1420">
    <property type="entry name" value="DNA replication factor Cdt1, C-terminal WH domain"/>
    <property type="match status" value="1"/>
</dbReference>
<keyword evidence="2" id="KW-0131">Cell cycle</keyword>